<sequence length="147" mass="17335">MMTIFPETSQTIILPYEREELLYKIEQLTDSEDFYFQGVIDADGFSLQELANKQANYAPIIKGKIEDTRRGCLLFLDYKLLQSSRIMIGSWLFGLSFIFFLLFTAHQYSLYTVIILLLLPLHSLVAHILFRKEVKRIKRLFNKKLFE</sequence>
<organism evidence="2 3">
    <name type="scientific">Sediminitomix flava</name>
    <dbReference type="NCBI Taxonomy" id="379075"/>
    <lineage>
        <taxon>Bacteria</taxon>
        <taxon>Pseudomonadati</taxon>
        <taxon>Bacteroidota</taxon>
        <taxon>Cytophagia</taxon>
        <taxon>Cytophagales</taxon>
        <taxon>Flammeovirgaceae</taxon>
        <taxon>Sediminitomix</taxon>
    </lineage>
</organism>
<keyword evidence="1" id="KW-1133">Transmembrane helix</keyword>
<dbReference type="RefSeq" id="WP_146201749.1">
    <property type="nucleotide sequence ID" value="NZ_QGDO01000007.1"/>
</dbReference>
<proteinExistence type="predicted"/>
<dbReference type="Proteomes" id="UP000245535">
    <property type="component" value="Unassembled WGS sequence"/>
</dbReference>
<keyword evidence="3" id="KW-1185">Reference proteome</keyword>
<protein>
    <submittedName>
        <fullName evidence="2">Uncharacterized protein</fullName>
    </submittedName>
</protein>
<gene>
    <name evidence="2" type="ORF">BC781_10718</name>
</gene>
<dbReference type="AlphaFoldDB" id="A0A315Z4N2"/>
<dbReference type="EMBL" id="QGDO01000007">
    <property type="protein sequence ID" value="PWJ38428.1"/>
    <property type="molecule type" value="Genomic_DNA"/>
</dbReference>
<dbReference type="OrthoDB" id="980906at2"/>
<evidence type="ECO:0000313" key="2">
    <source>
        <dbReference type="EMBL" id="PWJ38428.1"/>
    </source>
</evidence>
<keyword evidence="1" id="KW-0812">Transmembrane</keyword>
<evidence type="ECO:0000256" key="1">
    <source>
        <dbReference type="SAM" id="Phobius"/>
    </source>
</evidence>
<reference evidence="2 3" key="1">
    <citation type="submission" date="2018-03" db="EMBL/GenBank/DDBJ databases">
        <title>Genomic Encyclopedia of Archaeal and Bacterial Type Strains, Phase II (KMG-II): from individual species to whole genera.</title>
        <authorList>
            <person name="Goeker M."/>
        </authorList>
    </citation>
    <scope>NUCLEOTIDE SEQUENCE [LARGE SCALE GENOMIC DNA]</scope>
    <source>
        <strain evidence="2 3">DSM 28229</strain>
    </source>
</reference>
<name>A0A315Z4N2_SEDFL</name>
<comment type="caution">
    <text evidence="2">The sequence shown here is derived from an EMBL/GenBank/DDBJ whole genome shotgun (WGS) entry which is preliminary data.</text>
</comment>
<feature type="transmembrane region" description="Helical" evidence="1">
    <location>
        <begin position="86"/>
        <end position="104"/>
    </location>
</feature>
<keyword evidence="1" id="KW-0472">Membrane</keyword>
<evidence type="ECO:0000313" key="3">
    <source>
        <dbReference type="Proteomes" id="UP000245535"/>
    </source>
</evidence>
<accession>A0A315Z4N2</accession>
<feature type="transmembrane region" description="Helical" evidence="1">
    <location>
        <begin position="110"/>
        <end position="130"/>
    </location>
</feature>